<dbReference type="EMBL" id="JBCEZU010000076">
    <property type="protein sequence ID" value="KAK9533084.1"/>
    <property type="molecule type" value="Genomic_DNA"/>
</dbReference>
<evidence type="ECO:0000313" key="5">
    <source>
        <dbReference type="EMBL" id="KAK9533084.1"/>
    </source>
</evidence>
<reference evidence="7 10" key="1">
    <citation type="journal article" date="2024" name="Genome Biol. Evol.">
        <title>Chromosome-level genome assembly of the viviparous eelpout Zoarces viviparus.</title>
        <authorList>
            <person name="Fuhrmann N."/>
            <person name="Brasseur M.V."/>
            <person name="Bakowski C.E."/>
            <person name="Podsiadlowski L."/>
            <person name="Prost S."/>
            <person name="Krehenwinkel H."/>
            <person name="Mayer C."/>
        </authorList>
    </citation>
    <scope>NUCLEOTIDE SEQUENCE [LARGE SCALE GENOMIC DNA]</scope>
    <source>
        <strain evidence="7">NO-MEL_2022_Ind0_liver</strain>
    </source>
</reference>
<dbReference type="EMBL" id="JBCEZU010000076">
    <property type="protein sequence ID" value="KAK9533088.1"/>
    <property type="molecule type" value="Genomic_DNA"/>
</dbReference>
<evidence type="ECO:0000313" key="9">
    <source>
        <dbReference type="EMBL" id="KAK9533089.1"/>
    </source>
</evidence>
<dbReference type="EMBL" id="JBCEZU010000076">
    <property type="protein sequence ID" value="KAK9533086.1"/>
    <property type="molecule type" value="Genomic_DNA"/>
</dbReference>
<dbReference type="Proteomes" id="UP001488805">
    <property type="component" value="Unassembled WGS sequence"/>
</dbReference>
<dbReference type="EMBL" id="JBCEZU010000076">
    <property type="protein sequence ID" value="KAK9533089.1"/>
    <property type="molecule type" value="Genomic_DNA"/>
</dbReference>
<sequence>MHCYQHNGANGATQLTRRPTQIGWTRMAPRMFHRRRDRSGSDTAEPSAHPDPGRDHGAAGPTTSIIVPPFDAKLAQPTGTAGAEWKAAATGAVQN</sequence>
<dbReference type="EMBL" id="JBCEZU010000076">
    <property type="protein sequence ID" value="KAK9533087.1"/>
    <property type="molecule type" value="Genomic_DNA"/>
</dbReference>
<protein>
    <submittedName>
        <fullName evidence="7">Uncharacterized protein</fullName>
    </submittedName>
</protein>
<feature type="region of interest" description="Disordered" evidence="1">
    <location>
        <begin position="76"/>
        <end position="95"/>
    </location>
</feature>
<dbReference type="EMBL" id="JBCEZU010000575">
    <property type="protein sequence ID" value="KAK9517379.1"/>
    <property type="molecule type" value="Genomic_DNA"/>
</dbReference>
<dbReference type="EMBL" id="JBCEZU010000076">
    <property type="protein sequence ID" value="KAK9533081.1"/>
    <property type="molecule type" value="Genomic_DNA"/>
</dbReference>
<evidence type="ECO:0000313" key="10">
    <source>
        <dbReference type="Proteomes" id="UP001488805"/>
    </source>
</evidence>
<evidence type="ECO:0000313" key="6">
    <source>
        <dbReference type="EMBL" id="KAK9533086.1"/>
    </source>
</evidence>
<evidence type="ECO:0000313" key="7">
    <source>
        <dbReference type="EMBL" id="KAK9533087.1"/>
    </source>
</evidence>
<gene>
    <name evidence="4" type="ORF">VZT92_009450</name>
    <name evidence="5" type="ORF">VZT92_009453</name>
    <name evidence="6" type="ORF">VZT92_009455</name>
    <name evidence="7" type="ORF">VZT92_009456</name>
    <name evidence="8" type="ORF">VZT92_009457</name>
    <name evidence="9" type="ORF">VZT92_009458</name>
    <name evidence="2" type="ORF">VZT92_025246</name>
    <name evidence="3" type="ORF">VZT92_025254</name>
</gene>
<evidence type="ECO:0000256" key="1">
    <source>
        <dbReference type="SAM" id="MobiDB-lite"/>
    </source>
</evidence>
<dbReference type="EMBL" id="JBCEZU010000575">
    <property type="protein sequence ID" value="KAK9517369.1"/>
    <property type="molecule type" value="Genomic_DNA"/>
</dbReference>
<accession>A0AAW1FDW9</accession>
<dbReference type="AlphaFoldDB" id="A0AAW1FDW9"/>
<comment type="caution">
    <text evidence="7">The sequence shown here is derived from an EMBL/GenBank/DDBJ whole genome shotgun (WGS) entry which is preliminary data.</text>
</comment>
<feature type="region of interest" description="Disordered" evidence="1">
    <location>
        <begin position="1"/>
        <end position="65"/>
    </location>
</feature>
<keyword evidence="10" id="KW-1185">Reference proteome</keyword>
<proteinExistence type="predicted"/>
<evidence type="ECO:0000313" key="2">
    <source>
        <dbReference type="EMBL" id="KAK9517369.1"/>
    </source>
</evidence>
<evidence type="ECO:0000313" key="4">
    <source>
        <dbReference type="EMBL" id="KAK9533081.1"/>
    </source>
</evidence>
<feature type="compositionally biased region" description="Low complexity" evidence="1">
    <location>
        <begin position="78"/>
        <end position="95"/>
    </location>
</feature>
<feature type="compositionally biased region" description="Polar residues" evidence="1">
    <location>
        <begin position="7"/>
        <end position="23"/>
    </location>
</feature>
<evidence type="ECO:0000313" key="8">
    <source>
        <dbReference type="EMBL" id="KAK9533088.1"/>
    </source>
</evidence>
<organism evidence="7 10">
    <name type="scientific">Zoarces viviparus</name>
    <name type="common">Viviparous eelpout</name>
    <name type="synonym">Blennius viviparus</name>
    <dbReference type="NCBI Taxonomy" id="48416"/>
    <lineage>
        <taxon>Eukaryota</taxon>
        <taxon>Metazoa</taxon>
        <taxon>Chordata</taxon>
        <taxon>Craniata</taxon>
        <taxon>Vertebrata</taxon>
        <taxon>Euteleostomi</taxon>
        <taxon>Actinopterygii</taxon>
        <taxon>Neopterygii</taxon>
        <taxon>Teleostei</taxon>
        <taxon>Neoteleostei</taxon>
        <taxon>Acanthomorphata</taxon>
        <taxon>Eupercaria</taxon>
        <taxon>Perciformes</taxon>
        <taxon>Cottioidei</taxon>
        <taxon>Zoarcales</taxon>
        <taxon>Zoarcidae</taxon>
        <taxon>Zoarcinae</taxon>
        <taxon>Zoarces</taxon>
    </lineage>
</organism>
<evidence type="ECO:0000313" key="3">
    <source>
        <dbReference type="EMBL" id="KAK9517379.1"/>
    </source>
</evidence>
<name>A0AAW1FDW9_ZOAVI</name>